<dbReference type="InterPro" id="IPR011990">
    <property type="entry name" value="TPR-like_helical_dom_sf"/>
</dbReference>
<dbReference type="AlphaFoldDB" id="A0A2J7TGI5"/>
<gene>
    <name evidence="2" type="ORF">CR492_11105</name>
</gene>
<dbReference type="EMBL" id="PDZR01000011">
    <property type="protein sequence ID" value="PNG25875.1"/>
    <property type="molecule type" value="Genomic_DNA"/>
</dbReference>
<comment type="caution">
    <text evidence="2">The sequence shown here is derived from an EMBL/GenBank/DDBJ whole genome shotgun (WGS) entry which is preliminary data.</text>
</comment>
<dbReference type="InterPro" id="IPR019734">
    <property type="entry name" value="TPR_rpt"/>
</dbReference>
<keyword evidence="1" id="KW-0802">TPR repeat</keyword>
<proteinExistence type="predicted"/>
<evidence type="ECO:0000313" key="3">
    <source>
        <dbReference type="Proteomes" id="UP000236286"/>
    </source>
</evidence>
<reference evidence="2 3" key="1">
    <citation type="submission" date="2017-10" db="EMBL/GenBank/DDBJ databases">
        <title>Genome announcement of Methylocella silvestris TVC from permafrost.</title>
        <authorList>
            <person name="Wang J."/>
            <person name="Geng K."/>
            <person name="Ul-Haque F."/>
            <person name="Crombie A.T."/>
            <person name="Street L.E."/>
            <person name="Wookey P.A."/>
            <person name="Murrell J.C."/>
            <person name="Pratscher J."/>
        </authorList>
    </citation>
    <scope>NUCLEOTIDE SEQUENCE [LARGE SCALE GENOMIC DNA]</scope>
    <source>
        <strain evidence="2 3">TVC</strain>
    </source>
</reference>
<feature type="repeat" description="TPR" evidence="1">
    <location>
        <begin position="116"/>
        <end position="149"/>
    </location>
</feature>
<protein>
    <submittedName>
        <fullName evidence="2">Uncharacterized protein</fullName>
    </submittedName>
</protein>
<dbReference type="OrthoDB" id="1489021at2"/>
<dbReference type="Gene3D" id="1.25.40.10">
    <property type="entry name" value="Tetratricopeptide repeat domain"/>
    <property type="match status" value="1"/>
</dbReference>
<sequence length="217" mass="24744">MSFYRDVDLSSIVNQYQQQSNLSRSELTQKICDEAATLTHSSSHDPNLYFAVSDAIAERNFFNFRPPASFHFDVAQTDWTPASRFSENSALGPAVDREFLVWKEEVKNDLAWGKTSRALLELGHIHYDEGDFERAHQYFVEAAKLDNSPMAYLELGFLYSPGGFKYGEENQGENLKYAFQCFDFAAATARSKRISLWLWPIGRAKALKRMKSKPSNG</sequence>
<name>A0A2J7TGI5_METSI</name>
<evidence type="ECO:0000256" key="1">
    <source>
        <dbReference type="PROSITE-ProRule" id="PRU00339"/>
    </source>
</evidence>
<accession>A0A2J7TGI5</accession>
<evidence type="ECO:0000313" key="2">
    <source>
        <dbReference type="EMBL" id="PNG25875.1"/>
    </source>
</evidence>
<organism evidence="2 3">
    <name type="scientific">Methylocella silvestris</name>
    <dbReference type="NCBI Taxonomy" id="199596"/>
    <lineage>
        <taxon>Bacteria</taxon>
        <taxon>Pseudomonadati</taxon>
        <taxon>Pseudomonadota</taxon>
        <taxon>Alphaproteobacteria</taxon>
        <taxon>Hyphomicrobiales</taxon>
        <taxon>Beijerinckiaceae</taxon>
        <taxon>Methylocella</taxon>
    </lineage>
</organism>
<dbReference type="PROSITE" id="PS50005">
    <property type="entry name" value="TPR"/>
    <property type="match status" value="1"/>
</dbReference>
<dbReference type="SUPFAM" id="SSF81901">
    <property type="entry name" value="HCP-like"/>
    <property type="match status" value="1"/>
</dbReference>
<dbReference type="Proteomes" id="UP000236286">
    <property type="component" value="Unassembled WGS sequence"/>
</dbReference>